<sequence length="148" mass="17146">MEERLTLVLGVIYLRPLHSIHAARRCKDGEEEEEAAAAAAAILRDGLLRIMVKVAEADSPSKELRGYCAVQYRRPLQDDRLPIRWRITCSSEEIMTPSMKKMLVWLSQKDNIRCHSLLQDLDFIEILDEFTVANDYFTYSNSFQKYFG</sequence>
<dbReference type="OrthoDB" id="795788at2759"/>
<dbReference type="AlphaFoldDB" id="A0A9E7HIG8"/>
<proteinExistence type="predicted"/>
<accession>A0A9E7HIG8</accession>
<keyword evidence="3" id="KW-1185">Reference proteome</keyword>
<evidence type="ECO:0000313" key="2">
    <source>
        <dbReference type="EMBL" id="URE34290.1"/>
    </source>
</evidence>
<protein>
    <submittedName>
        <fullName evidence="2">Uncharacterized protein</fullName>
    </submittedName>
</protein>
<evidence type="ECO:0000313" key="3">
    <source>
        <dbReference type="Proteomes" id="UP001055439"/>
    </source>
</evidence>
<dbReference type="EMBL" id="CP097504">
    <property type="protein sequence ID" value="URD87237.1"/>
    <property type="molecule type" value="Genomic_DNA"/>
</dbReference>
<dbReference type="Proteomes" id="UP001055439">
    <property type="component" value="Chromosome 2"/>
</dbReference>
<evidence type="ECO:0000313" key="1">
    <source>
        <dbReference type="EMBL" id="URD87237.1"/>
    </source>
</evidence>
<name>A0A9E7HIG8_9LILI</name>
<gene>
    <name evidence="2" type="ORF">MUK42_14220</name>
    <name evidence="1" type="ORF">MUK42_30781</name>
</gene>
<dbReference type="Proteomes" id="UP001055439">
    <property type="component" value="Chromosome 8"/>
</dbReference>
<reference evidence="2" key="1">
    <citation type="submission" date="2022-05" db="EMBL/GenBank/DDBJ databases">
        <title>The Musa troglodytarum L. genome provides insights into the mechanism of non-climacteric behaviour and enrichment of carotenoids.</title>
        <authorList>
            <person name="Wang J."/>
        </authorList>
    </citation>
    <scope>NUCLEOTIDE SEQUENCE</scope>
    <source>
        <tissue evidence="2">Leaf</tissue>
    </source>
</reference>
<organism evidence="2 3">
    <name type="scientific">Musa troglodytarum</name>
    <name type="common">fe'i banana</name>
    <dbReference type="NCBI Taxonomy" id="320322"/>
    <lineage>
        <taxon>Eukaryota</taxon>
        <taxon>Viridiplantae</taxon>
        <taxon>Streptophyta</taxon>
        <taxon>Embryophyta</taxon>
        <taxon>Tracheophyta</taxon>
        <taxon>Spermatophyta</taxon>
        <taxon>Magnoliopsida</taxon>
        <taxon>Liliopsida</taxon>
        <taxon>Zingiberales</taxon>
        <taxon>Musaceae</taxon>
        <taxon>Musa</taxon>
    </lineage>
</organism>
<dbReference type="EMBL" id="CP097510">
    <property type="protein sequence ID" value="URE34290.1"/>
    <property type="molecule type" value="Genomic_DNA"/>
</dbReference>